<gene>
    <name evidence="3" type="ORF">SAMN04487893_102205</name>
</gene>
<protein>
    <recommendedName>
        <fullName evidence="2">UPF0102 protein SAMN04487893_102205</fullName>
    </recommendedName>
</protein>
<dbReference type="Pfam" id="PF02021">
    <property type="entry name" value="UPF0102"/>
    <property type="match status" value="1"/>
</dbReference>
<evidence type="ECO:0000313" key="4">
    <source>
        <dbReference type="Proteomes" id="UP000243887"/>
    </source>
</evidence>
<keyword evidence="3" id="KW-0378">Hydrolase</keyword>
<keyword evidence="4" id="KW-1185">Reference proteome</keyword>
<dbReference type="Gene3D" id="3.40.1350.10">
    <property type="match status" value="1"/>
</dbReference>
<proteinExistence type="inferred from homology"/>
<name>A0A1I3MNY6_9FLAO</name>
<dbReference type="SUPFAM" id="SSF52980">
    <property type="entry name" value="Restriction endonuclease-like"/>
    <property type="match status" value="1"/>
</dbReference>
<dbReference type="OrthoDB" id="9802516at2"/>
<dbReference type="HAMAP" id="MF_00048">
    <property type="entry name" value="UPF0102"/>
    <property type="match status" value="1"/>
</dbReference>
<sequence>MAAHNDLGKEGELKAVEYLIDKGYSILDVNWRGRFGELDIVALFNSRLVIVEVKTRTSLEYGEPELFVDRRKIRKIVKATNEYICFKNRREEVRFDIVGVYKNLNLWELNHIEDAFYYF</sequence>
<dbReference type="PANTHER" id="PTHR34039:SF1">
    <property type="entry name" value="UPF0102 PROTEIN YRAN"/>
    <property type="match status" value="1"/>
</dbReference>
<reference evidence="4" key="1">
    <citation type="submission" date="2016-10" db="EMBL/GenBank/DDBJ databases">
        <authorList>
            <person name="Varghese N."/>
            <person name="Submissions S."/>
        </authorList>
    </citation>
    <scope>NUCLEOTIDE SEQUENCE [LARGE SCALE GENOMIC DNA]</scope>
    <source>
        <strain evidence="4">DSM 26542</strain>
    </source>
</reference>
<evidence type="ECO:0000256" key="2">
    <source>
        <dbReference type="HAMAP-Rule" id="MF_00048"/>
    </source>
</evidence>
<dbReference type="InterPro" id="IPR011335">
    <property type="entry name" value="Restrct_endonuc-II-like"/>
</dbReference>
<dbReference type="STRING" id="1150112.SAMN04487893_102205"/>
<evidence type="ECO:0000313" key="3">
    <source>
        <dbReference type="EMBL" id="SFI98510.1"/>
    </source>
</evidence>
<dbReference type="InterPro" id="IPR011856">
    <property type="entry name" value="tRNA_endonuc-like_dom_sf"/>
</dbReference>
<evidence type="ECO:0000256" key="1">
    <source>
        <dbReference type="ARBA" id="ARBA00006738"/>
    </source>
</evidence>
<dbReference type="RefSeq" id="WP_090677970.1">
    <property type="nucleotide sequence ID" value="NZ_FORU01000002.1"/>
</dbReference>
<keyword evidence="3" id="KW-0255">Endonuclease</keyword>
<dbReference type="PANTHER" id="PTHR34039">
    <property type="entry name" value="UPF0102 PROTEIN YRAN"/>
    <property type="match status" value="1"/>
</dbReference>
<dbReference type="Proteomes" id="UP000243887">
    <property type="component" value="Unassembled WGS sequence"/>
</dbReference>
<dbReference type="GO" id="GO:0003676">
    <property type="term" value="F:nucleic acid binding"/>
    <property type="evidence" value="ECO:0007669"/>
    <property type="project" value="InterPro"/>
</dbReference>
<organism evidence="3 4">
    <name type="scientific">Myroides guanonis</name>
    <dbReference type="NCBI Taxonomy" id="1150112"/>
    <lineage>
        <taxon>Bacteria</taxon>
        <taxon>Pseudomonadati</taxon>
        <taxon>Bacteroidota</taxon>
        <taxon>Flavobacteriia</taxon>
        <taxon>Flavobacteriales</taxon>
        <taxon>Flavobacteriaceae</taxon>
        <taxon>Myroides</taxon>
    </lineage>
</organism>
<dbReference type="GO" id="GO:0004519">
    <property type="term" value="F:endonuclease activity"/>
    <property type="evidence" value="ECO:0007669"/>
    <property type="project" value="UniProtKB-KW"/>
</dbReference>
<keyword evidence="3" id="KW-0540">Nuclease</keyword>
<dbReference type="AlphaFoldDB" id="A0A1I3MNY6"/>
<dbReference type="InterPro" id="IPR003509">
    <property type="entry name" value="UPF0102_YraN-like"/>
</dbReference>
<accession>A0A1I3MNY6</accession>
<dbReference type="EMBL" id="FORU01000002">
    <property type="protein sequence ID" value="SFI98510.1"/>
    <property type="molecule type" value="Genomic_DNA"/>
</dbReference>
<dbReference type="CDD" id="cd20736">
    <property type="entry name" value="PoNe_Nuclease"/>
    <property type="match status" value="1"/>
</dbReference>
<comment type="similarity">
    <text evidence="1 2">Belongs to the UPF0102 family.</text>
</comment>